<dbReference type="OrthoDB" id="9205390at2759"/>
<comment type="caution">
    <text evidence="2">The sequence shown here is derived from an EMBL/GenBank/DDBJ whole genome shotgun (WGS) entry which is preliminary data.</text>
</comment>
<evidence type="ECO:0000313" key="3">
    <source>
        <dbReference type="Proteomes" id="UP000051836"/>
    </source>
</evidence>
<dbReference type="EMBL" id="LMAW01001980">
    <property type="protein sequence ID" value="KQK82180.1"/>
    <property type="molecule type" value="Genomic_DNA"/>
</dbReference>
<accession>A0A0Q3Q1Y1</accession>
<feature type="compositionally biased region" description="Basic and acidic residues" evidence="1">
    <location>
        <begin position="183"/>
        <end position="199"/>
    </location>
</feature>
<name>A0A0Q3Q1Y1_AMAAE</name>
<keyword evidence="3" id="KW-1185">Reference proteome</keyword>
<organism evidence="2 3">
    <name type="scientific">Amazona aestiva</name>
    <name type="common">Blue-fronted Amazon parrot</name>
    <dbReference type="NCBI Taxonomy" id="12930"/>
    <lineage>
        <taxon>Eukaryota</taxon>
        <taxon>Metazoa</taxon>
        <taxon>Chordata</taxon>
        <taxon>Craniata</taxon>
        <taxon>Vertebrata</taxon>
        <taxon>Euteleostomi</taxon>
        <taxon>Archelosauria</taxon>
        <taxon>Archosauria</taxon>
        <taxon>Dinosauria</taxon>
        <taxon>Saurischia</taxon>
        <taxon>Theropoda</taxon>
        <taxon>Coelurosauria</taxon>
        <taxon>Aves</taxon>
        <taxon>Neognathae</taxon>
        <taxon>Neoaves</taxon>
        <taxon>Telluraves</taxon>
        <taxon>Australaves</taxon>
        <taxon>Psittaciformes</taxon>
        <taxon>Psittacidae</taxon>
        <taxon>Amazona</taxon>
    </lineage>
</organism>
<reference evidence="2 3" key="1">
    <citation type="submission" date="2015-10" db="EMBL/GenBank/DDBJ databases">
        <authorList>
            <person name="Gilbert D.G."/>
        </authorList>
    </citation>
    <scope>NUCLEOTIDE SEQUENCE [LARGE SCALE GENOMIC DNA]</scope>
    <source>
        <strain evidence="2">FVVF132</strain>
    </source>
</reference>
<evidence type="ECO:0000256" key="1">
    <source>
        <dbReference type="SAM" id="MobiDB-lite"/>
    </source>
</evidence>
<evidence type="ECO:0000313" key="2">
    <source>
        <dbReference type="EMBL" id="KQK82180.1"/>
    </source>
</evidence>
<protein>
    <submittedName>
        <fullName evidence="2">Uncharacterized protein</fullName>
    </submittedName>
</protein>
<sequence>MGSGASQPEDPVAYVTMECHNLCQNPAEPGWTASLQHHWQQRFEDVHRQAGPSRKVARISVRPVTMWAPAPQCAAERFSTLPDCKLTHTSIIIRYTFFDGCKNIPAFHILEAAGTRKVYKGSAYCPPHLKSLLPFFTFPMQLEEQAQGLEHFPASKKRLPVFRQLCGEAVPGIHQDPSQGLKKLPDAKAPREDSEDGRTRQAAGCFPPQKA</sequence>
<dbReference type="AlphaFoldDB" id="A0A0Q3Q1Y1"/>
<proteinExistence type="predicted"/>
<dbReference type="Proteomes" id="UP000051836">
    <property type="component" value="Unassembled WGS sequence"/>
</dbReference>
<feature type="region of interest" description="Disordered" evidence="1">
    <location>
        <begin position="173"/>
        <end position="211"/>
    </location>
</feature>
<gene>
    <name evidence="2" type="ORF">AAES_73300</name>
</gene>